<accession>A0ABS5TYY5</accession>
<dbReference type="RefSeq" id="WP_214349328.1">
    <property type="nucleotide sequence ID" value="NZ_JAHBOH010000001.1"/>
</dbReference>
<keyword evidence="3" id="KW-1185">Reference proteome</keyword>
<evidence type="ECO:0000313" key="3">
    <source>
        <dbReference type="Proteomes" id="UP000722125"/>
    </source>
</evidence>
<evidence type="ECO:0000313" key="2">
    <source>
        <dbReference type="EMBL" id="MBT0994363.1"/>
    </source>
</evidence>
<comment type="caution">
    <text evidence="2">The sequence shown here is derived from an EMBL/GenBank/DDBJ whole genome shotgun (WGS) entry which is preliminary data.</text>
</comment>
<name>A0ABS5TYY5_9CELL</name>
<proteinExistence type="predicted"/>
<protein>
    <submittedName>
        <fullName evidence="2">Pyrophosphatase</fullName>
    </submittedName>
</protein>
<evidence type="ECO:0000259" key="1">
    <source>
        <dbReference type="Pfam" id="PF03819"/>
    </source>
</evidence>
<organism evidence="2 3">
    <name type="scientific">Cellulomonas fulva</name>
    <dbReference type="NCBI Taxonomy" id="2835530"/>
    <lineage>
        <taxon>Bacteria</taxon>
        <taxon>Bacillati</taxon>
        <taxon>Actinomycetota</taxon>
        <taxon>Actinomycetes</taxon>
        <taxon>Micrococcales</taxon>
        <taxon>Cellulomonadaceae</taxon>
        <taxon>Cellulomonas</taxon>
    </lineage>
</organism>
<feature type="domain" description="NTP pyrophosphohydrolase MazG-like" evidence="1">
    <location>
        <begin position="30"/>
        <end position="93"/>
    </location>
</feature>
<dbReference type="SUPFAM" id="SSF101386">
    <property type="entry name" value="all-alpha NTP pyrophosphatases"/>
    <property type="match status" value="1"/>
</dbReference>
<sequence length="119" mass="13649">MELAAAQREVETISRVYARLHGIERTDDWLVLKLGEEVGELTRAYLAWSGRSRHEASSDERAADLRDEVADVLAHLLLVAERTGVDLDDALERKWFRWRHLIEDQDRLPDGDVRSEPGS</sequence>
<reference evidence="2 3" key="1">
    <citation type="submission" date="2021-05" db="EMBL/GenBank/DDBJ databases">
        <title>Description of Cellulomonas sp. DKR-3 sp. nov.</title>
        <authorList>
            <person name="Dahal R.H."/>
            <person name="Chaudhary D.K."/>
        </authorList>
    </citation>
    <scope>NUCLEOTIDE SEQUENCE [LARGE SCALE GENOMIC DNA]</scope>
    <source>
        <strain evidence="2 3">DKR-3</strain>
    </source>
</reference>
<dbReference type="InterPro" id="IPR004518">
    <property type="entry name" value="MazG-like_dom"/>
</dbReference>
<dbReference type="Pfam" id="PF03819">
    <property type="entry name" value="MazG"/>
    <property type="match status" value="1"/>
</dbReference>
<dbReference type="EMBL" id="JAHBOH010000001">
    <property type="protein sequence ID" value="MBT0994363.1"/>
    <property type="molecule type" value="Genomic_DNA"/>
</dbReference>
<dbReference type="Proteomes" id="UP000722125">
    <property type="component" value="Unassembled WGS sequence"/>
</dbReference>
<dbReference type="Gene3D" id="1.10.287.1080">
    <property type="entry name" value="MazG-like"/>
    <property type="match status" value="1"/>
</dbReference>
<gene>
    <name evidence="2" type="ORF">KIN34_08700</name>
</gene>